<evidence type="ECO:0000256" key="2">
    <source>
        <dbReference type="ARBA" id="ARBA00022490"/>
    </source>
</evidence>
<dbReference type="EMBL" id="JARKIK010001699">
    <property type="protein sequence ID" value="KAK8719608.1"/>
    <property type="molecule type" value="Genomic_DNA"/>
</dbReference>
<dbReference type="Pfam" id="PF07162">
    <property type="entry name" value="B9-C2"/>
    <property type="match status" value="1"/>
</dbReference>
<evidence type="ECO:0000256" key="1">
    <source>
        <dbReference type="ARBA" id="ARBA00004120"/>
    </source>
</evidence>
<evidence type="ECO:0000256" key="4">
    <source>
        <dbReference type="ARBA" id="ARBA00023212"/>
    </source>
</evidence>
<accession>A0AAW0VQQ6</accession>
<dbReference type="Proteomes" id="UP001445076">
    <property type="component" value="Unassembled WGS sequence"/>
</dbReference>
<gene>
    <name evidence="8" type="ORF">OTU49_013912</name>
</gene>
<dbReference type="PROSITE" id="PS51381">
    <property type="entry name" value="C2_B9"/>
    <property type="match status" value="1"/>
</dbReference>
<keyword evidence="9" id="KW-1185">Reference proteome</keyword>
<feature type="non-terminal residue" evidence="8">
    <location>
        <position position="130"/>
    </location>
</feature>
<evidence type="ECO:0000313" key="9">
    <source>
        <dbReference type="Proteomes" id="UP001445076"/>
    </source>
</evidence>
<organism evidence="8 9">
    <name type="scientific">Cherax quadricarinatus</name>
    <name type="common">Australian red claw crayfish</name>
    <dbReference type="NCBI Taxonomy" id="27406"/>
    <lineage>
        <taxon>Eukaryota</taxon>
        <taxon>Metazoa</taxon>
        <taxon>Ecdysozoa</taxon>
        <taxon>Arthropoda</taxon>
        <taxon>Crustacea</taxon>
        <taxon>Multicrustacea</taxon>
        <taxon>Malacostraca</taxon>
        <taxon>Eumalacostraca</taxon>
        <taxon>Eucarida</taxon>
        <taxon>Decapoda</taxon>
        <taxon>Pleocyemata</taxon>
        <taxon>Astacidea</taxon>
        <taxon>Parastacoidea</taxon>
        <taxon>Parastacidae</taxon>
        <taxon>Cherax</taxon>
    </lineage>
</organism>
<evidence type="ECO:0000256" key="6">
    <source>
        <dbReference type="ARBA" id="ARBA00038411"/>
    </source>
</evidence>
<dbReference type="GO" id="GO:0060271">
    <property type="term" value="P:cilium assembly"/>
    <property type="evidence" value="ECO:0007669"/>
    <property type="project" value="TreeGrafter"/>
</dbReference>
<dbReference type="InterPro" id="IPR010796">
    <property type="entry name" value="C2_B9-type_dom"/>
</dbReference>
<protein>
    <recommendedName>
        <fullName evidence="7">B9 domain-containing protein 2</fullName>
    </recommendedName>
</protein>
<reference evidence="8 9" key="1">
    <citation type="journal article" date="2024" name="BMC Genomics">
        <title>Genome assembly of redclaw crayfish (Cherax quadricarinatus) provides insights into its immune adaptation and hypoxia tolerance.</title>
        <authorList>
            <person name="Liu Z."/>
            <person name="Zheng J."/>
            <person name="Li H."/>
            <person name="Fang K."/>
            <person name="Wang S."/>
            <person name="He J."/>
            <person name="Zhou D."/>
            <person name="Weng S."/>
            <person name="Chi M."/>
            <person name="Gu Z."/>
            <person name="He J."/>
            <person name="Li F."/>
            <person name="Wang M."/>
        </authorList>
    </citation>
    <scope>NUCLEOTIDE SEQUENCE [LARGE SCALE GENOMIC DNA]</scope>
    <source>
        <strain evidence="8">ZL_2023a</strain>
    </source>
</reference>
<keyword evidence="3" id="KW-0970">Cilium biogenesis/degradation</keyword>
<dbReference type="AlphaFoldDB" id="A0AAW0VQQ6"/>
<feature type="non-terminal residue" evidence="8">
    <location>
        <position position="1"/>
    </location>
</feature>
<proteinExistence type="inferred from homology"/>
<dbReference type="PANTHER" id="PTHR12968:SF2">
    <property type="entry name" value="B9 DOMAIN-CONTAINING PROTEIN 2"/>
    <property type="match status" value="1"/>
</dbReference>
<comment type="similarity">
    <text evidence="6">Belongs to the B9D family.</text>
</comment>
<keyword evidence="4" id="KW-0206">Cytoskeleton</keyword>
<keyword evidence="5" id="KW-0966">Cell projection</keyword>
<comment type="subcellular location">
    <subcellularLocation>
        <location evidence="1">Cytoplasm</location>
        <location evidence="1">Cytoskeleton</location>
        <location evidence="1">Cilium basal body</location>
    </subcellularLocation>
</comment>
<sequence>KTTEFRPFLHEEGLMAEIHIIGQITGASGFPKASLFCKWILQLGGGWRVVEGLVEGQTQADQSEVSDTVSWCHPLDIHLATRGIQGWPRIMVQVYRQDDLSRIDLCGYGIIHIPTKAGHHTVTCHTWRPV</sequence>
<evidence type="ECO:0000256" key="5">
    <source>
        <dbReference type="ARBA" id="ARBA00023273"/>
    </source>
</evidence>
<name>A0AAW0VQQ6_CHEQU</name>
<keyword evidence="2" id="KW-0963">Cytoplasm</keyword>
<dbReference type="PANTHER" id="PTHR12968">
    <property type="entry name" value="B9 DOMAIN-CONTAINING"/>
    <property type="match status" value="1"/>
</dbReference>
<evidence type="ECO:0000256" key="7">
    <source>
        <dbReference type="ARBA" id="ARBA00039272"/>
    </source>
</evidence>
<dbReference type="GO" id="GO:0036038">
    <property type="term" value="C:MKS complex"/>
    <property type="evidence" value="ECO:0007669"/>
    <property type="project" value="TreeGrafter"/>
</dbReference>
<evidence type="ECO:0000313" key="8">
    <source>
        <dbReference type="EMBL" id="KAK8719608.1"/>
    </source>
</evidence>
<comment type="caution">
    <text evidence="8">The sequence shown here is derived from an EMBL/GenBank/DDBJ whole genome shotgun (WGS) entry which is preliminary data.</text>
</comment>
<evidence type="ECO:0000256" key="3">
    <source>
        <dbReference type="ARBA" id="ARBA00022794"/>
    </source>
</evidence>